<protein>
    <recommendedName>
        <fullName evidence="1">Sugar fermentation stimulation protein C-terminal domain-containing protein</fullName>
    </recommendedName>
</protein>
<reference evidence="2 3" key="1">
    <citation type="submission" date="2017-05" db="EMBL/GenBank/DDBJ databases">
        <title>The draft genome of the hyperthermophilic archaeon 'Pyrodictium delaneyi strain Hulk', an iron and nitrate reducer, reveals the capacity for sulfate reduction.</title>
        <authorList>
            <person name="Demey L.M."/>
            <person name="Miller C."/>
            <person name="Manzella M."/>
            <person name="Reguera G."/>
            <person name="Kashefi K."/>
        </authorList>
    </citation>
    <scope>NUCLEOTIDE SEQUENCE [LARGE SCALE GENOMIC DNA]</scope>
    <source>
        <strain evidence="2 3">Hulk</strain>
    </source>
</reference>
<sequence>MTKETVAIPLARLTAERAVLRRIASWPWIEAETVRGARIRVHAGAAPRRLLVRSTQLLVRRQGLYEYRLLAVIDASDTAILTDNRVVENLFPHVAGIIYNDPQPLVKREQWINGTRVDYLVSTNQGLILVEHKTHVPASPSPETLYPPAPNPRLRRQLEVLGRAAEALAARAEIVIAVTEPRVDRVRISTVGDPVLLRLLRVLAGRVSARAYRVRVVINGDKLDIVYGGEVGVQL</sequence>
<dbReference type="Gene3D" id="3.40.1350.60">
    <property type="match status" value="1"/>
</dbReference>
<dbReference type="EMBL" id="NCQP01000001">
    <property type="protein sequence ID" value="OWJ55564.1"/>
    <property type="molecule type" value="Genomic_DNA"/>
</dbReference>
<dbReference type="InterPro" id="IPR040452">
    <property type="entry name" value="SfsA_C"/>
</dbReference>
<gene>
    <name evidence="2" type="ORF">Pdsh_01890</name>
</gene>
<feature type="domain" description="Sugar fermentation stimulation protein C-terminal" evidence="1">
    <location>
        <begin position="102"/>
        <end position="216"/>
    </location>
</feature>
<organism evidence="2 3">
    <name type="scientific">Pyrodictium delaneyi</name>
    <dbReference type="NCBI Taxonomy" id="1273541"/>
    <lineage>
        <taxon>Archaea</taxon>
        <taxon>Thermoproteota</taxon>
        <taxon>Thermoprotei</taxon>
        <taxon>Desulfurococcales</taxon>
        <taxon>Pyrodictiaceae</taxon>
        <taxon>Pyrodictium</taxon>
    </lineage>
</organism>
<proteinExistence type="predicted"/>
<comment type="caution">
    <text evidence="2">The sequence shown here is derived from an EMBL/GenBank/DDBJ whole genome shotgun (WGS) entry which is preliminary data.</text>
</comment>
<accession>A0A211YRM6</accession>
<evidence type="ECO:0000259" key="1">
    <source>
        <dbReference type="Pfam" id="PF03749"/>
    </source>
</evidence>
<name>A0A211YRM6_9CREN</name>
<keyword evidence="3" id="KW-1185">Reference proteome</keyword>
<dbReference type="Proteomes" id="UP000196694">
    <property type="component" value="Unassembled WGS sequence"/>
</dbReference>
<dbReference type="RefSeq" id="WP_088171713.1">
    <property type="nucleotide sequence ID" value="NZ_NCQP01000001.1"/>
</dbReference>
<evidence type="ECO:0000313" key="2">
    <source>
        <dbReference type="EMBL" id="OWJ55564.1"/>
    </source>
</evidence>
<dbReference type="AlphaFoldDB" id="A0A211YRM6"/>
<dbReference type="Pfam" id="PF03749">
    <property type="entry name" value="SfsA"/>
    <property type="match status" value="1"/>
</dbReference>
<evidence type="ECO:0000313" key="3">
    <source>
        <dbReference type="Proteomes" id="UP000196694"/>
    </source>
</evidence>